<protein>
    <submittedName>
        <fullName evidence="2">Uncharacterized protein</fullName>
    </submittedName>
</protein>
<evidence type="ECO:0000256" key="1">
    <source>
        <dbReference type="SAM" id="MobiDB-lite"/>
    </source>
</evidence>
<accession>X1F3N9</accession>
<gene>
    <name evidence="2" type="ORF">S03H2_02172</name>
</gene>
<feature type="region of interest" description="Disordered" evidence="1">
    <location>
        <begin position="1"/>
        <end position="48"/>
    </location>
</feature>
<dbReference type="AlphaFoldDB" id="X1F3N9"/>
<sequence>MRGKIDYSSHRYKGKLKTGSEKRKRAERENKKSSKTKDDKRRDISVNQ</sequence>
<name>X1F3N9_9ZZZZ</name>
<reference evidence="2" key="1">
    <citation type="journal article" date="2014" name="Front. Microbiol.">
        <title>High frequency of phylogenetically diverse reductive dehalogenase-homologous genes in deep subseafloor sedimentary metagenomes.</title>
        <authorList>
            <person name="Kawai M."/>
            <person name="Futagami T."/>
            <person name="Toyoda A."/>
            <person name="Takaki Y."/>
            <person name="Nishi S."/>
            <person name="Hori S."/>
            <person name="Arai W."/>
            <person name="Tsubouchi T."/>
            <person name="Morono Y."/>
            <person name="Uchiyama I."/>
            <person name="Ito T."/>
            <person name="Fujiyama A."/>
            <person name="Inagaki F."/>
            <person name="Takami H."/>
        </authorList>
    </citation>
    <scope>NUCLEOTIDE SEQUENCE</scope>
    <source>
        <strain evidence="2">Expedition CK06-06</strain>
    </source>
</reference>
<organism evidence="2">
    <name type="scientific">marine sediment metagenome</name>
    <dbReference type="NCBI Taxonomy" id="412755"/>
    <lineage>
        <taxon>unclassified sequences</taxon>
        <taxon>metagenomes</taxon>
        <taxon>ecological metagenomes</taxon>
    </lineage>
</organism>
<proteinExistence type="predicted"/>
<comment type="caution">
    <text evidence="2">The sequence shown here is derived from an EMBL/GenBank/DDBJ whole genome shotgun (WGS) entry which is preliminary data.</text>
</comment>
<evidence type="ECO:0000313" key="2">
    <source>
        <dbReference type="EMBL" id="GAH23959.1"/>
    </source>
</evidence>
<feature type="compositionally biased region" description="Basic and acidic residues" evidence="1">
    <location>
        <begin position="18"/>
        <end position="48"/>
    </location>
</feature>
<dbReference type="EMBL" id="BARU01000702">
    <property type="protein sequence ID" value="GAH23959.1"/>
    <property type="molecule type" value="Genomic_DNA"/>
</dbReference>